<accession>A0A845LIZ1</accession>
<name>A0A845LIZ1_HELGE</name>
<dbReference type="RefSeq" id="WP_161262932.1">
    <property type="nucleotide sequence ID" value="NZ_JAFBDC010000015.1"/>
</dbReference>
<organism evidence="1 2">
    <name type="scientific">Heliomicrobium gestii</name>
    <name type="common">Heliobacterium gestii</name>
    <dbReference type="NCBI Taxonomy" id="2699"/>
    <lineage>
        <taxon>Bacteria</taxon>
        <taxon>Bacillati</taxon>
        <taxon>Bacillota</taxon>
        <taxon>Clostridia</taxon>
        <taxon>Eubacteriales</taxon>
        <taxon>Heliobacteriaceae</taxon>
        <taxon>Heliomicrobium</taxon>
    </lineage>
</organism>
<gene>
    <name evidence="1" type="ORF">GTO89_15130</name>
</gene>
<proteinExistence type="predicted"/>
<sequence>MTSTEFLNKLIQNMRERIAKTGDQDLVKDLDELDLITKALVDNLSRQIEREQRALQKRLEMEEVSQEYMLKVFADFIKANGLSDEFAHYTEVWLDLNEETQLRH</sequence>
<keyword evidence="2" id="KW-1185">Reference proteome</keyword>
<dbReference type="Proteomes" id="UP000471031">
    <property type="component" value="Unassembled WGS sequence"/>
</dbReference>
<evidence type="ECO:0000313" key="1">
    <source>
        <dbReference type="EMBL" id="MZP44365.1"/>
    </source>
</evidence>
<dbReference type="EMBL" id="WXEX01000015">
    <property type="protein sequence ID" value="MZP44365.1"/>
    <property type="molecule type" value="Genomic_DNA"/>
</dbReference>
<reference evidence="1 2" key="1">
    <citation type="submission" date="2020-01" db="EMBL/GenBank/DDBJ databases">
        <title>Whole genome sequence of Heliobacterium gestii DSM 11169.</title>
        <authorList>
            <person name="Kyndt J.A."/>
            <person name="Meyer T.E."/>
        </authorList>
    </citation>
    <scope>NUCLEOTIDE SEQUENCE [LARGE SCALE GENOMIC DNA]</scope>
    <source>
        <strain evidence="1 2">DSM 11169</strain>
    </source>
</reference>
<evidence type="ECO:0000313" key="2">
    <source>
        <dbReference type="Proteomes" id="UP000471031"/>
    </source>
</evidence>
<dbReference type="AlphaFoldDB" id="A0A845LIZ1"/>
<comment type="caution">
    <text evidence="1">The sequence shown here is derived from an EMBL/GenBank/DDBJ whole genome shotgun (WGS) entry which is preliminary data.</text>
</comment>
<protein>
    <submittedName>
        <fullName evidence="1">Uncharacterized protein</fullName>
    </submittedName>
</protein>